<accession>B3QXN0</accession>
<reference evidence="2 3" key="1">
    <citation type="submission" date="2008-06" db="EMBL/GenBank/DDBJ databases">
        <title>Complete sequence of Chloroherpeton thalassium ATCC 35110.</title>
        <authorList>
            <consortium name="US DOE Joint Genome Institute"/>
            <person name="Lucas S."/>
            <person name="Copeland A."/>
            <person name="Lapidus A."/>
            <person name="Glavina del Rio T."/>
            <person name="Dalin E."/>
            <person name="Tice H."/>
            <person name="Bruce D."/>
            <person name="Goodwin L."/>
            <person name="Pitluck S."/>
            <person name="Schmutz J."/>
            <person name="Larimer F."/>
            <person name="Land M."/>
            <person name="Hauser L."/>
            <person name="Kyrpides N."/>
            <person name="Mikhailova N."/>
            <person name="Liu Z."/>
            <person name="Li T."/>
            <person name="Zhao F."/>
            <person name="Overmann J."/>
            <person name="Bryant D.A."/>
            <person name="Richardson P."/>
        </authorList>
    </citation>
    <scope>NUCLEOTIDE SEQUENCE [LARGE SCALE GENOMIC DNA]</scope>
    <source>
        <strain evidence="3">ATCC 35110 / GB-78</strain>
    </source>
</reference>
<keyword evidence="1" id="KW-0472">Membrane</keyword>
<keyword evidence="3" id="KW-1185">Reference proteome</keyword>
<feature type="transmembrane region" description="Helical" evidence="1">
    <location>
        <begin position="12"/>
        <end position="40"/>
    </location>
</feature>
<evidence type="ECO:0000256" key="1">
    <source>
        <dbReference type="SAM" id="Phobius"/>
    </source>
</evidence>
<organism evidence="2 3">
    <name type="scientific">Chloroherpeton thalassium (strain ATCC 35110 / GB-78)</name>
    <dbReference type="NCBI Taxonomy" id="517418"/>
    <lineage>
        <taxon>Bacteria</taxon>
        <taxon>Pseudomonadati</taxon>
        <taxon>Chlorobiota</taxon>
        <taxon>Chlorobiia</taxon>
        <taxon>Chlorobiales</taxon>
        <taxon>Chloroherpetonaceae</taxon>
        <taxon>Chloroherpeton</taxon>
    </lineage>
</organism>
<dbReference type="RefSeq" id="WP_012501027.1">
    <property type="nucleotide sequence ID" value="NC_011026.1"/>
</dbReference>
<gene>
    <name evidence="2" type="ordered locus">Ctha_2496</name>
</gene>
<keyword evidence="1" id="KW-1133">Transmembrane helix</keyword>
<evidence type="ECO:0000313" key="3">
    <source>
        <dbReference type="Proteomes" id="UP000001208"/>
    </source>
</evidence>
<protein>
    <recommendedName>
        <fullName evidence="4">AsmA-like C-terminal domain-containing protein</fullName>
    </recommendedName>
</protein>
<evidence type="ECO:0008006" key="4">
    <source>
        <dbReference type="Google" id="ProtNLM"/>
    </source>
</evidence>
<dbReference type="KEGG" id="cts:Ctha_2496"/>
<sequence>MVRHAGKLSLKKWIFSLLISPGLLFLFAYTTLYIAIHFFLTAYIKVKYSDSSFLADNKKYIFQFEDISINLWMNELRIKNCSFSFELPSSGYSQPPIQVYGKTPEVKLHDFTLFSLLHDQTISIHSFTVAKTQLAFSKSQETRSIEPAAVNVSSLPQFYFFPDSLSFSFAAENLRIRFSNLEHADDRPKVSIDASEIFAEVFPTTWHSFDNHFFLSSGNATYQHSNRTFALKNIELLPNQETLQNKYPIEEFHISLKSIELCETNPIELFLSHGIMARSINARGLNVKIKANWQDYVISNDVLLPNEAFQKLPFDVAIDSINIYDSEVSYLVSCRTKQIDKHIRFSGINASLTDIYKVNFNGIKNLPCHFSASCLLMGQTPFEVQATLPLLHPHFNVHFHGKIGELPASSLKLIANPKYAFTATRQSVDHIAFDVNINNGTAMGWINAICRGGEEPLNSLPNLPATCSMTQNQAAKRTTTQLALAKSKFAKTSKAGIIQARYSEQQGFLQFMWETIWSGLSQIFTA</sequence>
<dbReference type="AlphaFoldDB" id="B3QXN0"/>
<dbReference type="EMBL" id="CP001100">
    <property type="protein sequence ID" value="ACF14945.1"/>
    <property type="molecule type" value="Genomic_DNA"/>
</dbReference>
<proteinExistence type="predicted"/>
<dbReference type="eggNOG" id="ENOG50303GA">
    <property type="taxonomic scope" value="Bacteria"/>
</dbReference>
<keyword evidence="1" id="KW-0812">Transmembrane</keyword>
<dbReference type="HOGENOM" id="CLU_517503_0_0_10"/>
<evidence type="ECO:0000313" key="2">
    <source>
        <dbReference type="EMBL" id="ACF14945.1"/>
    </source>
</evidence>
<dbReference type="OrthoDB" id="598006at2"/>
<name>B3QXN0_CHLT3</name>
<dbReference type="STRING" id="517418.Ctha_2496"/>
<dbReference type="Proteomes" id="UP000001208">
    <property type="component" value="Chromosome"/>
</dbReference>